<reference evidence="2 3" key="1">
    <citation type="submission" date="2020-03" db="EMBL/GenBank/DDBJ databases">
        <title>Dissostichus mawsoni Genome sequencing and assembly.</title>
        <authorList>
            <person name="Park H."/>
        </authorList>
    </citation>
    <scope>NUCLEOTIDE SEQUENCE [LARGE SCALE GENOMIC DNA]</scope>
    <source>
        <strain evidence="2">DM0001</strain>
        <tissue evidence="2">Muscle</tissue>
    </source>
</reference>
<evidence type="ECO:0000313" key="2">
    <source>
        <dbReference type="EMBL" id="KAF3853197.1"/>
    </source>
</evidence>
<dbReference type="EMBL" id="JAAKFY010000008">
    <property type="protein sequence ID" value="KAF3853197.1"/>
    <property type="molecule type" value="Genomic_DNA"/>
</dbReference>
<evidence type="ECO:0000256" key="1">
    <source>
        <dbReference type="SAM" id="MobiDB-lite"/>
    </source>
</evidence>
<name>A0A7J5YXH4_DISMA</name>
<keyword evidence="3" id="KW-1185">Reference proteome</keyword>
<dbReference type="PANTHER" id="PTHR42899">
    <property type="entry name" value="SPERMATOGENESIS-ASSOCIATED PROTEIN 20"/>
    <property type="match status" value="1"/>
</dbReference>
<dbReference type="InterPro" id="IPR024705">
    <property type="entry name" value="Ssp411"/>
</dbReference>
<sequence length="135" mass="15947">MYDQDGAEPSANSVSASNLLRLSHYTGRHDWLLRSEQLLAAFSDRLQRVPVALPEMVQALMAHHYTLREIVICGQREAPDTLSLLSAVHSLFLPHKITEEREERRREERRGEERRRGEMRREERGEEWRGEEDRR</sequence>
<proteinExistence type="predicted"/>
<organism evidence="2 3">
    <name type="scientific">Dissostichus mawsoni</name>
    <name type="common">Antarctic cod</name>
    <dbReference type="NCBI Taxonomy" id="36200"/>
    <lineage>
        <taxon>Eukaryota</taxon>
        <taxon>Metazoa</taxon>
        <taxon>Chordata</taxon>
        <taxon>Craniata</taxon>
        <taxon>Vertebrata</taxon>
        <taxon>Euteleostomi</taxon>
        <taxon>Actinopterygii</taxon>
        <taxon>Neopterygii</taxon>
        <taxon>Teleostei</taxon>
        <taxon>Neoteleostei</taxon>
        <taxon>Acanthomorphata</taxon>
        <taxon>Eupercaria</taxon>
        <taxon>Perciformes</taxon>
        <taxon>Notothenioidei</taxon>
        <taxon>Nototheniidae</taxon>
        <taxon>Dissostichus</taxon>
    </lineage>
</organism>
<dbReference type="AlphaFoldDB" id="A0A7J5YXH4"/>
<protein>
    <submittedName>
        <fullName evidence="2">Uncharacterized protein</fullName>
    </submittedName>
</protein>
<dbReference type="PANTHER" id="PTHR42899:SF1">
    <property type="entry name" value="SPERMATOGENESIS-ASSOCIATED PROTEIN 20"/>
    <property type="match status" value="1"/>
</dbReference>
<comment type="caution">
    <text evidence="2">The sequence shown here is derived from an EMBL/GenBank/DDBJ whole genome shotgun (WGS) entry which is preliminary data.</text>
</comment>
<dbReference type="Proteomes" id="UP000518266">
    <property type="component" value="Unassembled WGS sequence"/>
</dbReference>
<accession>A0A7J5YXH4</accession>
<gene>
    <name evidence="2" type="ORF">F7725_013885</name>
</gene>
<dbReference type="OrthoDB" id="1923667at2759"/>
<evidence type="ECO:0000313" key="3">
    <source>
        <dbReference type="Proteomes" id="UP000518266"/>
    </source>
</evidence>
<feature type="region of interest" description="Disordered" evidence="1">
    <location>
        <begin position="99"/>
        <end position="135"/>
    </location>
</feature>